<dbReference type="PANTHER" id="PTHR30137">
    <property type="entry name" value="LUCIFERASE-LIKE MONOOXYGENASE"/>
    <property type="match status" value="1"/>
</dbReference>
<accession>A0A4Q8AN67</accession>
<keyword evidence="3" id="KW-0503">Monooxygenase</keyword>
<dbReference type="GO" id="GO:0016705">
    <property type="term" value="F:oxidoreductase activity, acting on paired donors, with incorporation or reduction of molecular oxygen"/>
    <property type="evidence" value="ECO:0007669"/>
    <property type="project" value="InterPro"/>
</dbReference>
<dbReference type="EMBL" id="SHLC01000001">
    <property type="protein sequence ID" value="RZU66070.1"/>
    <property type="molecule type" value="Genomic_DNA"/>
</dbReference>
<protein>
    <submittedName>
        <fullName evidence="3">Alkanesulfonate monooxygenase SsuD/methylene tetrahydromethanopterin reductase-like flavin-dependent oxidoreductase (Luciferase family)</fullName>
    </submittedName>
</protein>
<dbReference type="Gene3D" id="3.20.20.30">
    <property type="entry name" value="Luciferase-like domain"/>
    <property type="match status" value="1"/>
</dbReference>
<organism evidence="3 4">
    <name type="scientific">Microterricola gilva</name>
    <dbReference type="NCBI Taxonomy" id="393267"/>
    <lineage>
        <taxon>Bacteria</taxon>
        <taxon>Bacillati</taxon>
        <taxon>Actinomycetota</taxon>
        <taxon>Actinomycetes</taxon>
        <taxon>Micrococcales</taxon>
        <taxon>Microbacteriaceae</taxon>
        <taxon>Microterricola</taxon>
    </lineage>
</organism>
<proteinExistence type="predicted"/>
<dbReference type="RefSeq" id="WP_130506320.1">
    <property type="nucleotide sequence ID" value="NZ_SHLC01000001.1"/>
</dbReference>
<feature type="compositionally biased region" description="Basic and acidic residues" evidence="1">
    <location>
        <begin position="370"/>
        <end position="384"/>
    </location>
</feature>
<comment type="caution">
    <text evidence="3">The sequence shown here is derived from an EMBL/GenBank/DDBJ whole genome shotgun (WGS) entry which is preliminary data.</text>
</comment>
<dbReference type="SUPFAM" id="SSF51679">
    <property type="entry name" value="Bacterial luciferase-like"/>
    <property type="match status" value="1"/>
</dbReference>
<reference evidence="3 4" key="1">
    <citation type="submission" date="2019-02" db="EMBL/GenBank/DDBJ databases">
        <title>Sequencing the genomes of 1000 actinobacteria strains.</title>
        <authorList>
            <person name="Klenk H.-P."/>
        </authorList>
    </citation>
    <scope>NUCLEOTIDE SEQUENCE [LARGE SCALE GENOMIC DNA]</scope>
    <source>
        <strain evidence="3 4">DSM 18319</strain>
    </source>
</reference>
<feature type="domain" description="Luciferase-like" evidence="2">
    <location>
        <begin position="24"/>
        <end position="285"/>
    </location>
</feature>
<evidence type="ECO:0000313" key="4">
    <source>
        <dbReference type="Proteomes" id="UP000291483"/>
    </source>
</evidence>
<evidence type="ECO:0000256" key="1">
    <source>
        <dbReference type="SAM" id="MobiDB-lite"/>
    </source>
</evidence>
<keyword evidence="4" id="KW-1185">Reference proteome</keyword>
<dbReference type="Pfam" id="PF00296">
    <property type="entry name" value="Bac_luciferase"/>
    <property type="match status" value="1"/>
</dbReference>
<dbReference type="Proteomes" id="UP000291483">
    <property type="component" value="Unassembled WGS sequence"/>
</dbReference>
<keyword evidence="3" id="KW-0560">Oxidoreductase</keyword>
<dbReference type="AlphaFoldDB" id="A0A4Q8AN67"/>
<dbReference type="InterPro" id="IPR050766">
    <property type="entry name" value="Bact_Lucif_Oxidored"/>
</dbReference>
<dbReference type="OrthoDB" id="7903015at2"/>
<gene>
    <name evidence="3" type="ORF">EV379_2416</name>
</gene>
<feature type="region of interest" description="Disordered" evidence="1">
    <location>
        <begin position="364"/>
        <end position="395"/>
    </location>
</feature>
<name>A0A4Q8AN67_9MICO</name>
<sequence>MSETANTPAPRGLGFFTRLLDEAAPGERFRLAAEQIRTAERFGFDSAWVAQHHFSASEGGLPAPFVFLAHVAAQTSAIRLGTGIVTLPLEDPVRVAEDASVLDLLAGGRLELGVGSGGTASSFAAFGKRSEDRGTIFADHLAVLRDAFAGLPLGAGRASTVGSSTNSADAAALASAFAAARENRLYPAAPQLGGKLWQATFSVAGGSRAAAAGDGLMLSRTQPRPPGSPRASLDDIQRPIVDAYYEALPAGATPRIMASRTLFVADDRAEALRIAEPNLRRAAAGFRAGGQHIEGDSLQELIAGLDTHIGTVDDVIESLAADRSLDRVSDVVFQVHSVDPPHELVLRSIELIATQVAPALGIGRANASHSSEHDSSGPHTDSVRTESLARTGAHA</sequence>
<dbReference type="GO" id="GO:0004497">
    <property type="term" value="F:monooxygenase activity"/>
    <property type="evidence" value="ECO:0007669"/>
    <property type="project" value="UniProtKB-KW"/>
</dbReference>
<dbReference type="PANTHER" id="PTHR30137:SF15">
    <property type="entry name" value="BLL6902 PROTEIN"/>
    <property type="match status" value="1"/>
</dbReference>
<dbReference type="InterPro" id="IPR011251">
    <property type="entry name" value="Luciferase-like_dom"/>
</dbReference>
<dbReference type="InterPro" id="IPR036661">
    <property type="entry name" value="Luciferase-like_sf"/>
</dbReference>
<evidence type="ECO:0000259" key="2">
    <source>
        <dbReference type="Pfam" id="PF00296"/>
    </source>
</evidence>
<evidence type="ECO:0000313" key="3">
    <source>
        <dbReference type="EMBL" id="RZU66070.1"/>
    </source>
</evidence>
<dbReference type="GO" id="GO:0005829">
    <property type="term" value="C:cytosol"/>
    <property type="evidence" value="ECO:0007669"/>
    <property type="project" value="TreeGrafter"/>
</dbReference>